<feature type="domain" description="GAF" evidence="1">
    <location>
        <begin position="26"/>
        <end position="169"/>
    </location>
</feature>
<dbReference type="Pfam" id="PF01590">
    <property type="entry name" value="GAF"/>
    <property type="match status" value="1"/>
</dbReference>
<evidence type="ECO:0000313" key="3">
    <source>
        <dbReference type="Proteomes" id="UP000283523"/>
    </source>
</evidence>
<dbReference type="OrthoDB" id="9811889at2"/>
<dbReference type="SUPFAM" id="SSF55781">
    <property type="entry name" value="GAF domain-like"/>
    <property type="match status" value="1"/>
</dbReference>
<evidence type="ECO:0000313" key="2">
    <source>
        <dbReference type="EMBL" id="RIV19861.1"/>
    </source>
</evidence>
<gene>
    <name evidence="2" type="ORF">DYU11_23345</name>
</gene>
<dbReference type="AlphaFoldDB" id="A0A418M2C1"/>
<comment type="caution">
    <text evidence="2">The sequence shown here is derived from an EMBL/GenBank/DDBJ whole genome shotgun (WGS) entry which is preliminary data.</text>
</comment>
<dbReference type="RefSeq" id="WP_119670146.1">
    <property type="nucleotide sequence ID" value="NZ_QXED01000007.1"/>
</dbReference>
<dbReference type="Proteomes" id="UP000283523">
    <property type="component" value="Unassembled WGS sequence"/>
</dbReference>
<dbReference type="InterPro" id="IPR003018">
    <property type="entry name" value="GAF"/>
</dbReference>
<accession>A0A418M2C1</accession>
<dbReference type="PANTHER" id="PTHR43102:SF2">
    <property type="entry name" value="GAF DOMAIN-CONTAINING PROTEIN"/>
    <property type="match status" value="1"/>
</dbReference>
<reference evidence="2 3" key="1">
    <citation type="submission" date="2018-08" db="EMBL/GenBank/DDBJ databases">
        <title>Fibrisoma montanum sp. nov., isolated from Danxia mountain soil.</title>
        <authorList>
            <person name="Huang Y."/>
        </authorList>
    </citation>
    <scope>NUCLEOTIDE SEQUENCE [LARGE SCALE GENOMIC DNA]</scope>
    <source>
        <strain evidence="2 3">HYT19</strain>
    </source>
</reference>
<name>A0A418M2C1_9BACT</name>
<dbReference type="Gene3D" id="3.30.450.40">
    <property type="match status" value="1"/>
</dbReference>
<dbReference type="SMART" id="SM00065">
    <property type="entry name" value="GAF"/>
    <property type="match status" value="1"/>
</dbReference>
<evidence type="ECO:0000259" key="1">
    <source>
        <dbReference type="SMART" id="SM00065"/>
    </source>
</evidence>
<sequence length="225" mass="24988">MIKPSVPANETARRQAVAEYDLMDTLPEEEYDAITRVATELCRTPISLITVIGDDRAWLKSRQRLNVQEAPRDIVFCSYAINDPDTVMVVNDTREDARFRDNPLVVDGPKIAFYAGVPLVTPDGYALGTICVLDHRPRQLTDSQLLSLKALGQWVMTSFELRKTRTELANCRKSLQQTRYTNLGSSTTRPDAAPVPADVVRQAKVLQSALDAWLTANNAAGTDPQ</sequence>
<proteinExistence type="predicted"/>
<dbReference type="PANTHER" id="PTHR43102">
    <property type="entry name" value="SLR1143 PROTEIN"/>
    <property type="match status" value="1"/>
</dbReference>
<dbReference type="EMBL" id="QXED01000007">
    <property type="protein sequence ID" value="RIV19861.1"/>
    <property type="molecule type" value="Genomic_DNA"/>
</dbReference>
<dbReference type="InterPro" id="IPR029016">
    <property type="entry name" value="GAF-like_dom_sf"/>
</dbReference>
<keyword evidence="3" id="KW-1185">Reference proteome</keyword>
<protein>
    <submittedName>
        <fullName evidence="2">GAF domain-containing protein</fullName>
    </submittedName>
</protein>
<organism evidence="2 3">
    <name type="scientific">Fibrisoma montanum</name>
    <dbReference type="NCBI Taxonomy" id="2305895"/>
    <lineage>
        <taxon>Bacteria</taxon>
        <taxon>Pseudomonadati</taxon>
        <taxon>Bacteroidota</taxon>
        <taxon>Cytophagia</taxon>
        <taxon>Cytophagales</taxon>
        <taxon>Spirosomataceae</taxon>
        <taxon>Fibrisoma</taxon>
    </lineage>
</organism>